<evidence type="ECO:0000256" key="13">
    <source>
        <dbReference type="PROSITE-ProRule" id="PRU00175"/>
    </source>
</evidence>
<evidence type="ECO:0000256" key="11">
    <source>
        <dbReference type="ARBA" id="ARBA00022786"/>
    </source>
</evidence>
<evidence type="ECO:0000256" key="7">
    <source>
        <dbReference type="ARBA" id="ARBA00022679"/>
    </source>
</evidence>
<comment type="cofactor">
    <cofactor evidence="2">
        <name>Zn(2+)</name>
        <dbReference type="ChEBI" id="CHEBI:29105"/>
    </cofactor>
</comment>
<accession>A0A6A1WQT1</accession>
<evidence type="ECO:0000256" key="8">
    <source>
        <dbReference type="ARBA" id="ARBA00022723"/>
    </source>
</evidence>
<dbReference type="InterPro" id="IPR002867">
    <property type="entry name" value="IBR_dom"/>
</dbReference>
<dbReference type="FunFam" id="3.30.420.10:FF:000076">
    <property type="entry name" value="RBR-type E3 ubiquitin transferase"/>
    <property type="match status" value="1"/>
</dbReference>
<comment type="similarity">
    <text evidence="5">Belongs to the RBR family. Ariadne subfamily.</text>
</comment>
<dbReference type="EC" id="2.3.2.31" evidence="6"/>
<dbReference type="SMART" id="SM00647">
    <property type="entry name" value="IBR"/>
    <property type="match status" value="1"/>
</dbReference>
<keyword evidence="18" id="KW-1185">Reference proteome</keyword>
<feature type="region of interest" description="Disordered" evidence="14">
    <location>
        <begin position="49"/>
        <end position="69"/>
    </location>
</feature>
<gene>
    <name evidence="17" type="ORF">CJ030_MR1G023924</name>
</gene>
<evidence type="ECO:0000256" key="5">
    <source>
        <dbReference type="ARBA" id="ARBA00005884"/>
    </source>
</evidence>
<comment type="pathway">
    <text evidence="4">Protein modification; protein ubiquitination.</text>
</comment>
<dbReference type="Pfam" id="PF01485">
    <property type="entry name" value="IBR"/>
    <property type="match status" value="1"/>
</dbReference>
<dbReference type="GO" id="GO:0008270">
    <property type="term" value="F:zinc ion binding"/>
    <property type="evidence" value="ECO:0007669"/>
    <property type="project" value="UniProtKB-KW"/>
</dbReference>
<feature type="domain" description="RING-type" evidence="16">
    <location>
        <begin position="316"/>
        <end position="539"/>
    </location>
</feature>
<evidence type="ECO:0000256" key="14">
    <source>
        <dbReference type="SAM" id="MobiDB-lite"/>
    </source>
</evidence>
<dbReference type="InterPro" id="IPR017907">
    <property type="entry name" value="Znf_RING_CS"/>
</dbReference>
<dbReference type="FunFam" id="3.30.40.10:FF:000230">
    <property type="entry name" value="RBR-type E3 ubiquitin transferase"/>
    <property type="match status" value="1"/>
</dbReference>
<comment type="function">
    <text evidence="3">Might act as an E3 ubiquitin-protein ligase, or as part of E3 complex, which accepts ubiquitin from specific E2 ubiquitin-conjugating enzymes and then transfers it to substrates.</text>
</comment>
<dbReference type="InterPro" id="IPR044066">
    <property type="entry name" value="TRIAD_supradom"/>
</dbReference>
<feature type="domain" description="RING-type" evidence="15">
    <location>
        <begin position="320"/>
        <end position="364"/>
    </location>
</feature>
<dbReference type="InterPro" id="IPR002156">
    <property type="entry name" value="RNaseH_domain"/>
</dbReference>
<dbReference type="CDD" id="cd22582">
    <property type="entry name" value="BRcat_RBR_unk"/>
    <property type="match status" value="1"/>
</dbReference>
<dbReference type="InterPro" id="IPR013083">
    <property type="entry name" value="Znf_RING/FYVE/PHD"/>
</dbReference>
<dbReference type="GO" id="GO:0004523">
    <property type="term" value="F:RNA-DNA hybrid ribonuclease activity"/>
    <property type="evidence" value="ECO:0007669"/>
    <property type="project" value="InterPro"/>
</dbReference>
<reference evidence="17 18" key="1">
    <citation type="journal article" date="2019" name="Plant Biotechnol. J.">
        <title>The red bayberry genome and genetic basis of sex determination.</title>
        <authorList>
            <person name="Jia H.M."/>
            <person name="Jia H.J."/>
            <person name="Cai Q.L."/>
            <person name="Wang Y."/>
            <person name="Zhao H.B."/>
            <person name="Yang W.F."/>
            <person name="Wang G.Y."/>
            <person name="Li Y.H."/>
            <person name="Zhan D.L."/>
            <person name="Shen Y.T."/>
            <person name="Niu Q.F."/>
            <person name="Chang L."/>
            <person name="Qiu J."/>
            <person name="Zhao L."/>
            <person name="Xie H.B."/>
            <person name="Fu W.Y."/>
            <person name="Jin J."/>
            <person name="Li X.W."/>
            <person name="Jiao Y."/>
            <person name="Zhou C.C."/>
            <person name="Tu T."/>
            <person name="Chai C.Y."/>
            <person name="Gao J.L."/>
            <person name="Fan L.J."/>
            <person name="van de Weg E."/>
            <person name="Wang J.Y."/>
            <person name="Gao Z.S."/>
        </authorList>
    </citation>
    <scope>NUCLEOTIDE SEQUENCE [LARGE SCALE GENOMIC DNA]</scope>
    <source>
        <tissue evidence="17">Leaves</tissue>
    </source>
</reference>
<dbReference type="PROSITE" id="PS51873">
    <property type="entry name" value="TRIAD"/>
    <property type="match status" value="1"/>
</dbReference>
<evidence type="ECO:0000256" key="9">
    <source>
        <dbReference type="ARBA" id="ARBA00022737"/>
    </source>
</evidence>
<dbReference type="GO" id="GO:0016567">
    <property type="term" value="P:protein ubiquitination"/>
    <property type="evidence" value="ECO:0007669"/>
    <property type="project" value="UniProtKB-UniPathway"/>
</dbReference>
<dbReference type="UniPathway" id="UPA00143"/>
<evidence type="ECO:0000313" key="17">
    <source>
        <dbReference type="EMBL" id="KAB1226127.1"/>
    </source>
</evidence>
<protein>
    <recommendedName>
        <fullName evidence="6">RBR-type E3 ubiquitin transferase</fullName>
        <ecNumber evidence="6">2.3.2.31</ecNumber>
    </recommendedName>
</protein>
<dbReference type="InterPro" id="IPR031127">
    <property type="entry name" value="E3_UB_ligase_RBR"/>
</dbReference>
<dbReference type="InterPro" id="IPR018957">
    <property type="entry name" value="Znf_C3HC4_RING-type"/>
</dbReference>
<proteinExistence type="inferred from homology"/>
<name>A0A6A1WQT1_9ROSI</name>
<keyword evidence="12" id="KW-0862">Zinc</keyword>
<dbReference type="Pfam" id="PF00097">
    <property type="entry name" value="zf-C3HC4"/>
    <property type="match status" value="1"/>
</dbReference>
<organism evidence="17 18">
    <name type="scientific">Morella rubra</name>
    <name type="common">Chinese bayberry</name>
    <dbReference type="NCBI Taxonomy" id="262757"/>
    <lineage>
        <taxon>Eukaryota</taxon>
        <taxon>Viridiplantae</taxon>
        <taxon>Streptophyta</taxon>
        <taxon>Embryophyta</taxon>
        <taxon>Tracheophyta</taxon>
        <taxon>Spermatophyta</taxon>
        <taxon>Magnoliopsida</taxon>
        <taxon>eudicotyledons</taxon>
        <taxon>Gunneridae</taxon>
        <taxon>Pentapetalae</taxon>
        <taxon>rosids</taxon>
        <taxon>fabids</taxon>
        <taxon>Fagales</taxon>
        <taxon>Myricaceae</taxon>
        <taxon>Morella</taxon>
    </lineage>
</organism>
<sequence>MARSAVTDDLSTALSEQSGVLMAAKTLDSDLDFAYQLQMQEAINASLALQPSSSGSPPSPPSPNVDVYSPNDGVLDIAATLMMQDLDRYMQEHFDRKRSEAEMTRMREDLDRRIHDQKFADYILNISDEEWRIYGDNYHGPYGIDASSSSSSSTALVDTECFRLYFKGLVSEENVRGMKVMVAGTGVAICDSKDRPILEVKKNLEAFVDGQVVTNEVASLEALIEGLDRALSLDLKRITFFCDHYNVHQYVTGRVSPPQSKIAALVNRVALLRRKFVYCNPSLVAHDDMKHAFKSARDAIVSQITWPEETSNGKSMKETCVICFEDTDVDDMFSVDLCLHRYCFSCMKQHVEVKLLNGIVAKCPHEGCNSEVNIDRCQKFLDPKVVQVISQQRKESSIPTVEKVYCPYPRCSVLMSKSEVLQYTQTTQAVAKESGLRKCMKCHYYFCINCKVPWHYNKTCYDYKRSNPHSCPEDAKLKSLATMKRWSECKKCNHVIELAEDVDMNFAILVELSGRIRKLHVPVQSGMSGISYVMHGRGDD</sequence>
<evidence type="ECO:0000256" key="2">
    <source>
        <dbReference type="ARBA" id="ARBA00001947"/>
    </source>
</evidence>
<evidence type="ECO:0000256" key="6">
    <source>
        <dbReference type="ARBA" id="ARBA00012251"/>
    </source>
</evidence>
<evidence type="ECO:0000259" key="15">
    <source>
        <dbReference type="PROSITE" id="PS50089"/>
    </source>
</evidence>
<dbReference type="GO" id="GO:0061630">
    <property type="term" value="F:ubiquitin protein ligase activity"/>
    <property type="evidence" value="ECO:0007669"/>
    <property type="project" value="UniProtKB-EC"/>
</dbReference>
<dbReference type="PROSITE" id="PS00518">
    <property type="entry name" value="ZF_RING_1"/>
    <property type="match status" value="1"/>
</dbReference>
<evidence type="ECO:0000259" key="16">
    <source>
        <dbReference type="PROSITE" id="PS51873"/>
    </source>
</evidence>
<evidence type="ECO:0000256" key="4">
    <source>
        <dbReference type="ARBA" id="ARBA00004906"/>
    </source>
</evidence>
<dbReference type="Proteomes" id="UP000516437">
    <property type="component" value="Chromosome 1"/>
</dbReference>
<dbReference type="EMBL" id="RXIC02000019">
    <property type="protein sequence ID" value="KAB1226127.1"/>
    <property type="molecule type" value="Genomic_DNA"/>
</dbReference>
<dbReference type="Gene3D" id="3.30.420.10">
    <property type="entry name" value="Ribonuclease H-like superfamily/Ribonuclease H"/>
    <property type="match status" value="1"/>
</dbReference>
<dbReference type="SUPFAM" id="SSF57850">
    <property type="entry name" value="RING/U-box"/>
    <property type="match status" value="1"/>
</dbReference>
<keyword evidence="7" id="KW-0808">Transferase</keyword>
<comment type="caution">
    <text evidence="17">The sequence shown here is derived from an EMBL/GenBank/DDBJ whole genome shotgun (WGS) entry which is preliminary data.</text>
</comment>
<dbReference type="Pfam" id="PF13456">
    <property type="entry name" value="RVT_3"/>
    <property type="match status" value="1"/>
</dbReference>
<dbReference type="InterPro" id="IPR001841">
    <property type="entry name" value="Znf_RING"/>
</dbReference>
<dbReference type="Gene3D" id="3.30.40.10">
    <property type="entry name" value="Zinc/RING finger domain, C3HC4 (zinc finger)"/>
    <property type="match status" value="1"/>
</dbReference>
<evidence type="ECO:0000256" key="1">
    <source>
        <dbReference type="ARBA" id="ARBA00001798"/>
    </source>
</evidence>
<keyword evidence="10 13" id="KW-0863">Zinc-finger</keyword>
<evidence type="ECO:0000256" key="3">
    <source>
        <dbReference type="ARBA" id="ARBA00003976"/>
    </source>
</evidence>
<dbReference type="OrthoDB" id="9977870at2759"/>
<dbReference type="InterPro" id="IPR036397">
    <property type="entry name" value="RNaseH_sf"/>
</dbReference>
<dbReference type="GO" id="GO:0003676">
    <property type="term" value="F:nucleic acid binding"/>
    <property type="evidence" value="ECO:0007669"/>
    <property type="project" value="InterPro"/>
</dbReference>
<evidence type="ECO:0000256" key="12">
    <source>
        <dbReference type="ARBA" id="ARBA00022833"/>
    </source>
</evidence>
<dbReference type="AlphaFoldDB" id="A0A6A1WQT1"/>
<dbReference type="PROSITE" id="PS50089">
    <property type="entry name" value="ZF_RING_2"/>
    <property type="match status" value="1"/>
</dbReference>
<evidence type="ECO:0000313" key="18">
    <source>
        <dbReference type="Proteomes" id="UP000516437"/>
    </source>
</evidence>
<keyword evidence="8" id="KW-0479">Metal-binding</keyword>
<comment type="catalytic activity">
    <reaction evidence="1">
        <text>[E2 ubiquitin-conjugating enzyme]-S-ubiquitinyl-L-cysteine + [acceptor protein]-L-lysine = [E2 ubiquitin-conjugating enzyme]-L-cysteine + [acceptor protein]-N(6)-ubiquitinyl-L-lysine.</text>
        <dbReference type="EC" id="2.3.2.31"/>
    </reaction>
</comment>
<keyword evidence="11" id="KW-0833">Ubl conjugation pathway</keyword>
<keyword evidence="9" id="KW-0677">Repeat</keyword>
<evidence type="ECO:0000256" key="10">
    <source>
        <dbReference type="ARBA" id="ARBA00022771"/>
    </source>
</evidence>
<dbReference type="PANTHER" id="PTHR11685">
    <property type="entry name" value="RBR FAMILY RING FINGER AND IBR DOMAIN-CONTAINING"/>
    <property type="match status" value="1"/>
</dbReference>